<dbReference type="Gene3D" id="1.20.1250.40">
    <property type="match status" value="1"/>
</dbReference>
<dbReference type="GO" id="GO:0030880">
    <property type="term" value="C:RNA polymerase complex"/>
    <property type="evidence" value="ECO:0007669"/>
    <property type="project" value="InterPro"/>
</dbReference>
<sequence length="172" mass="19472">MAFRESRPPEDAATLELGPDFDRKRVRCLWNSEVAIILNHHINQKREAADADDSAEISPMIQQTLNYVQKFSNYKTKEAITSARELVKDVDAQGNPVSNRYADLDQFEIAAINNLNIQTVEEARTLIPSLNTLGKRIQARLDPSGEGRIPPEFDPDAVIESLLEDLHRYQNV</sequence>
<dbReference type="SMART" id="SM00657">
    <property type="entry name" value="RPOL4c"/>
    <property type="match status" value="1"/>
</dbReference>
<evidence type="ECO:0000313" key="7">
    <source>
        <dbReference type="Proteomes" id="UP000039324"/>
    </source>
</evidence>
<evidence type="ECO:0000256" key="2">
    <source>
        <dbReference type="ARBA" id="ARBA00023242"/>
    </source>
</evidence>
<evidence type="ECO:0000256" key="1">
    <source>
        <dbReference type="ARBA" id="ARBA00004123"/>
    </source>
</evidence>
<keyword evidence="6" id="KW-0496">Mitochondrion</keyword>
<reference evidence="6 8" key="2">
    <citation type="submission" date="2018-03" db="EMBL/GenBank/DDBJ databases">
        <authorList>
            <person name="Fogelqvist J."/>
        </authorList>
    </citation>
    <scope>NUCLEOTIDE SEQUENCE [LARGE SCALE GENOMIC DNA]</scope>
</reference>
<evidence type="ECO:0000313" key="8">
    <source>
        <dbReference type="Proteomes" id="UP000290189"/>
    </source>
</evidence>
<dbReference type="InterPro" id="IPR005574">
    <property type="entry name" value="Rpb4/RPC9"/>
</dbReference>
<reference evidence="5 7" key="1">
    <citation type="submission" date="2015-02" db="EMBL/GenBank/DDBJ databases">
        <authorList>
            <person name="Chooi Y.-H."/>
        </authorList>
    </citation>
    <scope>NUCLEOTIDE SEQUENCE [LARGE SCALE GENOMIC DNA]</scope>
    <source>
        <strain evidence="5">E3</strain>
    </source>
</reference>
<dbReference type="Pfam" id="PF03874">
    <property type="entry name" value="RNA_pol_Rpb4"/>
    <property type="match status" value="1"/>
</dbReference>
<dbReference type="Proteomes" id="UP000039324">
    <property type="component" value="Unassembled WGS sequence"/>
</dbReference>
<comment type="similarity">
    <text evidence="3">Belongs to the eukaryotic RPB4 RNA polymerase subunit family.</text>
</comment>
<dbReference type="InterPro" id="IPR038324">
    <property type="entry name" value="Rpb4/RPC9_sf"/>
</dbReference>
<dbReference type="Proteomes" id="UP000290189">
    <property type="component" value="Unassembled WGS sequence"/>
</dbReference>
<dbReference type="STRING" id="37360.A0A0G4J318"/>
<dbReference type="InterPro" id="IPR010997">
    <property type="entry name" value="HRDC-like_sf"/>
</dbReference>
<dbReference type="OrthoDB" id="2186918at2759"/>
<name>A0A0G4J318_PLABS</name>
<proteinExistence type="inferred from homology"/>
<keyword evidence="2" id="KW-0539">Nucleus</keyword>
<comment type="subcellular location">
    <subcellularLocation>
        <location evidence="1">Nucleus</location>
    </subcellularLocation>
</comment>
<dbReference type="InterPro" id="IPR006590">
    <property type="entry name" value="RNA_pol_Rpb4/RPC9_core"/>
</dbReference>
<dbReference type="OMA" id="HINQKRE"/>
<keyword evidence="7" id="KW-1185">Reference proteome</keyword>
<evidence type="ECO:0000313" key="6">
    <source>
        <dbReference type="EMBL" id="SPQ98828.1"/>
    </source>
</evidence>
<evidence type="ECO:0000259" key="4">
    <source>
        <dbReference type="SMART" id="SM00657"/>
    </source>
</evidence>
<dbReference type="EMBL" id="CDSF01000122">
    <property type="protein sequence ID" value="CEP01970.1"/>
    <property type="molecule type" value="Genomic_DNA"/>
</dbReference>
<dbReference type="GO" id="GO:0000166">
    <property type="term" value="F:nucleotide binding"/>
    <property type="evidence" value="ECO:0007669"/>
    <property type="project" value="InterPro"/>
</dbReference>
<evidence type="ECO:0000256" key="3">
    <source>
        <dbReference type="ARBA" id="ARBA00025724"/>
    </source>
</evidence>
<evidence type="ECO:0000313" key="5">
    <source>
        <dbReference type="EMBL" id="CEP01970.1"/>
    </source>
</evidence>
<dbReference type="GO" id="GO:0005634">
    <property type="term" value="C:nucleus"/>
    <property type="evidence" value="ECO:0007669"/>
    <property type="project" value="UniProtKB-SubCell"/>
</dbReference>
<dbReference type="InterPro" id="IPR045222">
    <property type="entry name" value="Rpb4-like"/>
</dbReference>
<protein>
    <recommendedName>
        <fullName evidence="4">RNA polymerase Rpb4/RPC9 core domain-containing protein</fullName>
    </recommendedName>
</protein>
<feature type="domain" description="RNA polymerase Rpb4/RPC9 core" evidence="4">
    <location>
        <begin position="19"/>
        <end position="151"/>
    </location>
</feature>
<dbReference type="SUPFAM" id="SSF47819">
    <property type="entry name" value="HRDC-like"/>
    <property type="match status" value="1"/>
</dbReference>
<accession>A0A0G4J318</accession>
<dbReference type="EMBL" id="OVEO01000010">
    <property type="protein sequence ID" value="SPQ98828.1"/>
    <property type="molecule type" value="Genomic_DNA"/>
</dbReference>
<geneLocation type="mitochondrion" evidence="6"/>
<dbReference type="AlphaFoldDB" id="A0A0G4J318"/>
<gene>
    <name evidence="5" type="ORF">PBRA_002235</name>
    <name evidence="6" type="ORF">PLBR_LOCUS6043</name>
</gene>
<organism evidence="5 7">
    <name type="scientific">Plasmodiophora brassicae</name>
    <name type="common">Clubroot disease agent</name>
    <dbReference type="NCBI Taxonomy" id="37360"/>
    <lineage>
        <taxon>Eukaryota</taxon>
        <taxon>Sar</taxon>
        <taxon>Rhizaria</taxon>
        <taxon>Endomyxa</taxon>
        <taxon>Phytomyxea</taxon>
        <taxon>Plasmodiophorida</taxon>
        <taxon>Plasmodiophoridae</taxon>
        <taxon>Plasmodiophora</taxon>
    </lineage>
</organism>
<dbReference type="PANTHER" id="PTHR21297">
    <property type="entry name" value="DNA-DIRECTED RNA POLYMERASE II"/>
    <property type="match status" value="1"/>
</dbReference>
<dbReference type="GO" id="GO:0006352">
    <property type="term" value="P:DNA-templated transcription initiation"/>
    <property type="evidence" value="ECO:0007669"/>
    <property type="project" value="InterPro"/>
</dbReference>